<reference evidence="8" key="2">
    <citation type="submission" date="2016-08" db="EMBL/GenBank/DDBJ databases">
        <title>Population biology and virulence potential of Burkholderia ubonensis.</title>
        <authorList>
            <person name="Price E.P."/>
            <person name="Currie B.J."/>
            <person name="Wagner D.M."/>
        </authorList>
    </citation>
    <scope>NUCLEOTIDE SEQUENCE [LARGE SCALE GENOMIC DNA]</scope>
    <source>
        <strain evidence="8">MSMB0103</strain>
    </source>
</reference>
<evidence type="ECO:0000256" key="1">
    <source>
        <dbReference type="SAM" id="MobiDB-lite"/>
    </source>
</evidence>
<sequence>MSAVAESLVHPAKRDRLELHTPPARERGAVRITAAMLDRLLHHAHIVQISGESYRLKDKRKAGQTSTRAGAKAAA</sequence>
<proteinExistence type="predicted"/>
<evidence type="ECO:0000313" key="7">
    <source>
        <dbReference type="Proteomes" id="UP000064029"/>
    </source>
</evidence>
<dbReference type="InterPro" id="IPR002611">
    <property type="entry name" value="IstB_ATP-bd"/>
</dbReference>
<reference evidence="6 7" key="1">
    <citation type="submission" date="2015-11" db="EMBL/GenBank/DDBJ databases">
        <title>Expanding the genomic diversity of Burkholderia species for the development of highly accurate diagnostics.</title>
        <authorList>
            <person name="Sahl J."/>
            <person name="Keim P."/>
            <person name="Wagner D."/>
        </authorList>
    </citation>
    <scope>NUCLEOTIDE SEQUENCE [LARGE SCALE GENOMIC DNA]</scope>
    <source>
        <strain evidence="4 6">MSMB1808WGS</strain>
        <strain evidence="3 7">MSMB2036</strain>
    </source>
</reference>
<evidence type="ECO:0000313" key="8">
    <source>
        <dbReference type="Proteomes" id="UP000183667"/>
    </source>
</evidence>
<dbReference type="Proteomes" id="UP000056453">
    <property type="component" value="Unassembled WGS sequence"/>
</dbReference>
<feature type="domain" description="IstB-like ATP-binding" evidence="2">
    <location>
        <begin position="31"/>
        <end position="62"/>
    </location>
</feature>
<evidence type="ECO:0000259" key="2">
    <source>
        <dbReference type="Pfam" id="PF01695"/>
    </source>
</evidence>
<dbReference type="Pfam" id="PF01695">
    <property type="entry name" value="IstB_IS21"/>
    <property type="match status" value="1"/>
</dbReference>
<name>A0A108AJW5_9BURK</name>
<dbReference type="EMBL" id="LPBJ01000013">
    <property type="protein sequence ID" value="KVQ02954.1"/>
    <property type="molecule type" value="Genomic_DNA"/>
</dbReference>
<evidence type="ECO:0000313" key="6">
    <source>
        <dbReference type="Proteomes" id="UP000056453"/>
    </source>
</evidence>
<keyword evidence="6" id="KW-1185">Reference proteome</keyword>
<evidence type="ECO:0000313" key="4">
    <source>
        <dbReference type="EMBL" id="KVQ02954.1"/>
    </source>
</evidence>
<dbReference type="AlphaFoldDB" id="A0A108AJW5"/>
<dbReference type="GO" id="GO:0005524">
    <property type="term" value="F:ATP binding"/>
    <property type="evidence" value="ECO:0007669"/>
    <property type="project" value="InterPro"/>
</dbReference>
<reference evidence="5" key="3">
    <citation type="submission" date="2016-08" db="EMBL/GenBank/DDBJ databases">
        <authorList>
            <person name="Price E.P."/>
            <person name="Currie B.J."/>
            <person name="Wagner D.M."/>
        </authorList>
    </citation>
    <scope>NUCLEOTIDE SEQUENCE</scope>
    <source>
        <strain evidence="5">MSMB0103</strain>
    </source>
</reference>
<gene>
    <name evidence="5" type="ORF">BGV66_21395</name>
    <name evidence="3" type="ORF">WJ33_14815</name>
    <name evidence="4" type="ORF">WJ96_29870</name>
</gene>
<comment type="caution">
    <text evidence="3">The sequence shown here is derived from an EMBL/GenBank/DDBJ whole genome shotgun (WGS) entry which is preliminary data.</text>
</comment>
<dbReference type="Proteomes" id="UP000183667">
    <property type="component" value="Unassembled WGS sequence"/>
</dbReference>
<dbReference type="Proteomes" id="UP000064029">
    <property type="component" value="Unassembled WGS sequence"/>
</dbReference>
<dbReference type="EMBL" id="LOXM01000025">
    <property type="protein sequence ID" value="KVG74860.1"/>
    <property type="molecule type" value="Genomic_DNA"/>
</dbReference>
<evidence type="ECO:0000313" key="3">
    <source>
        <dbReference type="EMBL" id="KVG74860.1"/>
    </source>
</evidence>
<evidence type="ECO:0000313" key="5">
    <source>
        <dbReference type="EMBL" id="OJA44450.1"/>
    </source>
</evidence>
<protein>
    <recommendedName>
        <fullName evidence="2">IstB-like ATP-binding domain-containing protein</fullName>
    </recommendedName>
</protein>
<organism evidence="3 7">
    <name type="scientific">Burkholderia ubonensis</name>
    <dbReference type="NCBI Taxonomy" id="101571"/>
    <lineage>
        <taxon>Bacteria</taxon>
        <taxon>Pseudomonadati</taxon>
        <taxon>Pseudomonadota</taxon>
        <taxon>Betaproteobacteria</taxon>
        <taxon>Burkholderiales</taxon>
        <taxon>Burkholderiaceae</taxon>
        <taxon>Burkholderia</taxon>
        <taxon>Burkholderia cepacia complex</taxon>
    </lineage>
</organism>
<dbReference type="EMBL" id="MEAU01000033">
    <property type="protein sequence ID" value="OJA44450.1"/>
    <property type="molecule type" value="Genomic_DNA"/>
</dbReference>
<feature type="region of interest" description="Disordered" evidence="1">
    <location>
        <begin position="54"/>
        <end position="75"/>
    </location>
</feature>
<accession>A0A108AJW5</accession>